<name>A0A9J6C5C7_POLVA</name>
<proteinExistence type="predicted"/>
<reference evidence="2" key="1">
    <citation type="submission" date="2021-03" db="EMBL/GenBank/DDBJ databases">
        <title>Chromosome level genome of the anhydrobiotic midge Polypedilum vanderplanki.</title>
        <authorList>
            <person name="Yoshida Y."/>
            <person name="Kikawada T."/>
            <person name="Gusev O."/>
        </authorList>
    </citation>
    <scope>NUCLEOTIDE SEQUENCE</scope>
    <source>
        <strain evidence="2">NIAS01</strain>
        <tissue evidence="2">Whole body or cell culture</tissue>
    </source>
</reference>
<protein>
    <submittedName>
        <fullName evidence="2">Uncharacterized protein</fullName>
    </submittedName>
</protein>
<evidence type="ECO:0000313" key="2">
    <source>
        <dbReference type="EMBL" id="KAG5676782.1"/>
    </source>
</evidence>
<evidence type="ECO:0000256" key="1">
    <source>
        <dbReference type="SAM" id="MobiDB-lite"/>
    </source>
</evidence>
<dbReference type="AlphaFoldDB" id="A0A9J6C5C7"/>
<dbReference type="EMBL" id="JADBJN010000002">
    <property type="protein sequence ID" value="KAG5676782.1"/>
    <property type="molecule type" value="Genomic_DNA"/>
</dbReference>
<gene>
    <name evidence="2" type="ORF">PVAND_006591</name>
</gene>
<comment type="caution">
    <text evidence="2">The sequence shown here is derived from an EMBL/GenBank/DDBJ whole genome shotgun (WGS) entry which is preliminary data.</text>
</comment>
<keyword evidence="3" id="KW-1185">Reference proteome</keyword>
<organism evidence="2 3">
    <name type="scientific">Polypedilum vanderplanki</name>
    <name type="common">Sleeping chironomid midge</name>
    <dbReference type="NCBI Taxonomy" id="319348"/>
    <lineage>
        <taxon>Eukaryota</taxon>
        <taxon>Metazoa</taxon>
        <taxon>Ecdysozoa</taxon>
        <taxon>Arthropoda</taxon>
        <taxon>Hexapoda</taxon>
        <taxon>Insecta</taxon>
        <taxon>Pterygota</taxon>
        <taxon>Neoptera</taxon>
        <taxon>Endopterygota</taxon>
        <taxon>Diptera</taxon>
        <taxon>Nematocera</taxon>
        <taxon>Chironomoidea</taxon>
        <taxon>Chironomidae</taxon>
        <taxon>Chironominae</taxon>
        <taxon>Polypedilum</taxon>
        <taxon>Polypedilum</taxon>
    </lineage>
</organism>
<dbReference type="OrthoDB" id="10464371at2759"/>
<feature type="region of interest" description="Disordered" evidence="1">
    <location>
        <begin position="51"/>
        <end position="70"/>
    </location>
</feature>
<sequence length="109" mass="12565">MTTPSQPIVSESSDFYHHQHHHFPYHYVSHHQYYPHHMHCDHHNTYGTTSGNSGKTHGHHTYQTVGPPTISSSVFPENHSLYAKPDNMGNIEIIDCKKSPNFDEMNNEL</sequence>
<accession>A0A9J6C5C7</accession>
<evidence type="ECO:0000313" key="3">
    <source>
        <dbReference type="Proteomes" id="UP001107558"/>
    </source>
</evidence>
<dbReference type="Proteomes" id="UP001107558">
    <property type="component" value="Chromosome 2"/>
</dbReference>